<gene>
    <name evidence="2" type="ORF">ACFPZN_36070</name>
</gene>
<protein>
    <submittedName>
        <fullName evidence="2">Uncharacterized protein</fullName>
    </submittedName>
</protein>
<keyword evidence="1" id="KW-0472">Membrane</keyword>
<keyword evidence="1" id="KW-1133">Transmembrane helix</keyword>
<dbReference type="Proteomes" id="UP001596074">
    <property type="component" value="Unassembled WGS sequence"/>
</dbReference>
<keyword evidence="1" id="KW-0812">Transmembrane</keyword>
<comment type="caution">
    <text evidence="2">The sequence shown here is derived from an EMBL/GenBank/DDBJ whole genome shotgun (WGS) entry which is preliminary data.</text>
</comment>
<dbReference type="RefSeq" id="WP_378286936.1">
    <property type="nucleotide sequence ID" value="NZ_JBHSON010000063.1"/>
</dbReference>
<reference evidence="3" key="1">
    <citation type="journal article" date="2019" name="Int. J. Syst. Evol. Microbiol.">
        <title>The Global Catalogue of Microorganisms (GCM) 10K type strain sequencing project: providing services to taxonomists for standard genome sequencing and annotation.</title>
        <authorList>
            <consortium name="The Broad Institute Genomics Platform"/>
            <consortium name="The Broad Institute Genome Sequencing Center for Infectious Disease"/>
            <person name="Wu L."/>
            <person name="Ma J."/>
        </authorList>
    </citation>
    <scope>NUCLEOTIDE SEQUENCE [LARGE SCALE GENOMIC DNA]</scope>
    <source>
        <strain evidence="3">KCTC 42087</strain>
    </source>
</reference>
<accession>A0ABW1AAL1</accession>
<name>A0ABW1AAL1_9ACTN</name>
<evidence type="ECO:0000256" key="1">
    <source>
        <dbReference type="SAM" id="Phobius"/>
    </source>
</evidence>
<dbReference type="EMBL" id="JBHSON010000063">
    <property type="protein sequence ID" value="MFC5751064.1"/>
    <property type="molecule type" value="Genomic_DNA"/>
</dbReference>
<proteinExistence type="predicted"/>
<feature type="transmembrane region" description="Helical" evidence="1">
    <location>
        <begin position="12"/>
        <end position="34"/>
    </location>
</feature>
<keyword evidence="3" id="KW-1185">Reference proteome</keyword>
<evidence type="ECO:0000313" key="3">
    <source>
        <dbReference type="Proteomes" id="UP001596074"/>
    </source>
</evidence>
<sequence>MTAPRSHRSRTVRALLATIAVLLGVIAALVGGILQRLDGDSLPQAIEYGCGVFGATVLFTFAVFYFLGGNGPGNGES</sequence>
<evidence type="ECO:0000313" key="2">
    <source>
        <dbReference type="EMBL" id="MFC5751064.1"/>
    </source>
</evidence>
<organism evidence="2 3">
    <name type="scientific">Actinomadura rugatobispora</name>
    <dbReference type="NCBI Taxonomy" id="1994"/>
    <lineage>
        <taxon>Bacteria</taxon>
        <taxon>Bacillati</taxon>
        <taxon>Actinomycetota</taxon>
        <taxon>Actinomycetes</taxon>
        <taxon>Streptosporangiales</taxon>
        <taxon>Thermomonosporaceae</taxon>
        <taxon>Actinomadura</taxon>
    </lineage>
</organism>
<feature type="transmembrane region" description="Helical" evidence="1">
    <location>
        <begin position="46"/>
        <end position="67"/>
    </location>
</feature>